<comment type="caution">
    <text evidence="1">The sequence shown here is derived from an EMBL/GenBank/DDBJ whole genome shotgun (WGS) entry which is preliminary data.</text>
</comment>
<dbReference type="EMBL" id="LQPJ01000043">
    <property type="protein sequence ID" value="ORW29721.1"/>
    <property type="molecule type" value="Genomic_DNA"/>
</dbReference>
<dbReference type="AlphaFoldDB" id="A0A1X1ZXK0"/>
<proteinExistence type="predicted"/>
<dbReference type="Proteomes" id="UP000193529">
    <property type="component" value="Unassembled WGS sequence"/>
</dbReference>
<evidence type="ECO:0000313" key="1">
    <source>
        <dbReference type="EMBL" id="ORW29721.1"/>
    </source>
</evidence>
<evidence type="ECO:0000313" key="2">
    <source>
        <dbReference type="Proteomes" id="UP000193529"/>
    </source>
</evidence>
<protein>
    <submittedName>
        <fullName evidence="1">Uncharacterized protein</fullName>
    </submittedName>
</protein>
<keyword evidence="2" id="KW-1185">Reference proteome</keyword>
<dbReference type="STRING" id="153971.AWC19_25680"/>
<reference evidence="1 2" key="1">
    <citation type="submission" date="2016-01" db="EMBL/GenBank/DDBJ databases">
        <title>The new phylogeny of the genus Mycobacterium.</title>
        <authorList>
            <person name="Tarcisio F."/>
            <person name="Conor M."/>
            <person name="Antonella G."/>
            <person name="Elisabetta G."/>
            <person name="Giulia F.S."/>
            <person name="Sara T."/>
            <person name="Anna F."/>
            <person name="Clotilde B."/>
            <person name="Roberto B."/>
            <person name="Veronica D.S."/>
            <person name="Fabio R."/>
            <person name="Monica P."/>
            <person name="Olivier J."/>
            <person name="Enrico T."/>
            <person name="Nicola S."/>
        </authorList>
    </citation>
    <scope>NUCLEOTIDE SEQUENCE [LARGE SCALE GENOMIC DNA]</scope>
    <source>
        <strain evidence="1 2">DSM 44572</strain>
    </source>
</reference>
<sequence>MGSAEVLGRPPIDVRKQNPQLCVSADPVCSDAMKFSAQDARASEDGLVDVGEDFAADHLRHCGPSGFASPVRPVRGCLRRAPRHMAT</sequence>
<gene>
    <name evidence="1" type="ORF">AWC19_25680</name>
</gene>
<accession>A0A1X1ZXK0</accession>
<name>A0A1X1ZXK0_9MYCO</name>
<organism evidence="1 2">
    <name type="scientific">Mycobacterium palustre</name>
    <dbReference type="NCBI Taxonomy" id="153971"/>
    <lineage>
        <taxon>Bacteria</taxon>
        <taxon>Bacillati</taxon>
        <taxon>Actinomycetota</taxon>
        <taxon>Actinomycetes</taxon>
        <taxon>Mycobacteriales</taxon>
        <taxon>Mycobacteriaceae</taxon>
        <taxon>Mycobacterium</taxon>
        <taxon>Mycobacterium simiae complex</taxon>
    </lineage>
</organism>